<feature type="domain" description="Heat-inducible transcription repressor HrcA C-terminal" evidence="6">
    <location>
        <begin position="104"/>
        <end position="323"/>
    </location>
</feature>
<evidence type="ECO:0000256" key="4">
    <source>
        <dbReference type="ARBA" id="ARBA00023163"/>
    </source>
</evidence>
<dbReference type="InterPro" id="IPR005104">
    <property type="entry name" value="WHTH_HrcA_DNA-bd"/>
</dbReference>
<name>A0A4R5N7J4_9LACO</name>
<accession>A0A4R5N7J4</accession>
<feature type="domain" description="Winged helix-turn-helix transcription repressor HrcA DNA-binding" evidence="7">
    <location>
        <begin position="1"/>
        <end position="58"/>
    </location>
</feature>
<keyword evidence="1 5" id="KW-0678">Repressor</keyword>
<dbReference type="RefSeq" id="WP_010007088.1">
    <property type="nucleotide sequence ID" value="NZ_JAGYGP010000001.1"/>
</dbReference>
<evidence type="ECO:0000259" key="7">
    <source>
        <dbReference type="Pfam" id="PF03444"/>
    </source>
</evidence>
<evidence type="ECO:0000256" key="3">
    <source>
        <dbReference type="ARBA" id="ARBA00023016"/>
    </source>
</evidence>
<comment type="function">
    <text evidence="5">Negative regulator of class I heat shock genes (grpE-dnaK-dnaJ and groELS operons). Prevents heat-shock induction of these operons.</text>
</comment>
<proteinExistence type="inferred from homology"/>
<dbReference type="Pfam" id="PF01628">
    <property type="entry name" value="HrcA"/>
    <property type="match status" value="1"/>
</dbReference>
<dbReference type="STRING" id="907931.GCA_000165675_01600"/>
<evidence type="ECO:0000256" key="2">
    <source>
        <dbReference type="ARBA" id="ARBA00023015"/>
    </source>
</evidence>
<dbReference type="InterPro" id="IPR023120">
    <property type="entry name" value="WHTH_transcript_rep_HrcA_IDD"/>
</dbReference>
<dbReference type="EMBL" id="PUFI01000015">
    <property type="protein sequence ID" value="TDG67502.1"/>
    <property type="molecule type" value="Genomic_DNA"/>
</dbReference>
<dbReference type="Gene3D" id="3.30.390.60">
    <property type="entry name" value="Heat-inducible transcription repressor hrca homolog, domain 3"/>
    <property type="match status" value="1"/>
</dbReference>
<evidence type="ECO:0000313" key="8">
    <source>
        <dbReference type="EMBL" id="TDG67502.1"/>
    </source>
</evidence>
<dbReference type="InterPro" id="IPR002571">
    <property type="entry name" value="HrcA"/>
</dbReference>
<keyword evidence="2 5" id="KW-0805">Transcription regulation</keyword>
<evidence type="ECO:0000313" key="9">
    <source>
        <dbReference type="Proteomes" id="UP000295681"/>
    </source>
</evidence>
<sequence>MLTERQKLILNAIIYEYTQTAHAVGSKTLQSQLNMKVSSATIRNEMAVLESESLIKKAHTSSGRMPSHIGYRYYLDHLMVRRYATEQDVNAVIQSFRGNFHEMDDLLDECARTLSTLTDSTAIILKPQRHDLKVSGFRLVPLEGHQLIAVLVTNDGKVTSQTFKLPRELSISSLDDMVYYINNQIVGQPVHYVLKLMQSDELPTQLSRLIQTPAAFLQLFGDVLARSVVDHVHIGGRLNVLDFSEHADSKDIKRLLEFLSDPSSIRRIANTSGDNVTIKISQEIGEPLLAPFTLLTRRYTMPNNSHGLIALLGPIRMPYARNILLMDTFGEALSQKMIEYI</sequence>
<dbReference type="InterPro" id="IPR029016">
    <property type="entry name" value="GAF-like_dom_sf"/>
</dbReference>
<comment type="similarity">
    <text evidence="5">Belongs to the HrcA family.</text>
</comment>
<dbReference type="PIRSF" id="PIRSF005485">
    <property type="entry name" value="HrcA"/>
    <property type="match status" value="1"/>
</dbReference>
<evidence type="ECO:0000259" key="6">
    <source>
        <dbReference type="Pfam" id="PF01628"/>
    </source>
</evidence>
<dbReference type="Pfam" id="PF03444">
    <property type="entry name" value="WHD_HrcA"/>
    <property type="match status" value="1"/>
</dbReference>
<comment type="caution">
    <text evidence="8">The sequence shown here is derived from an EMBL/GenBank/DDBJ whole genome shotgun (WGS) entry which is preliminary data.</text>
</comment>
<dbReference type="InterPro" id="IPR036388">
    <property type="entry name" value="WH-like_DNA-bd_sf"/>
</dbReference>
<dbReference type="NCBIfam" id="TIGR00331">
    <property type="entry name" value="hrcA"/>
    <property type="match status" value="1"/>
</dbReference>
<reference evidence="8 9" key="1">
    <citation type="journal article" date="2019" name="Appl. Microbiol. Biotechnol.">
        <title>Uncovering carbohydrate metabolism through a genotype-phenotype association study of 56 lactic acid bacteria genomes.</title>
        <authorList>
            <person name="Buron-Moles G."/>
            <person name="Chailyan A."/>
            <person name="Dolejs I."/>
            <person name="Forster J."/>
            <person name="Miks M.H."/>
        </authorList>
    </citation>
    <scope>NUCLEOTIDE SEQUENCE [LARGE SCALE GENOMIC DNA]</scope>
    <source>
        <strain evidence="8 9">ATCC 700006</strain>
    </source>
</reference>
<protein>
    <recommendedName>
        <fullName evidence="5">Heat-inducible transcription repressor HrcA</fullName>
    </recommendedName>
</protein>
<gene>
    <name evidence="5" type="primary">hrcA</name>
    <name evidence="8" type="ORF">C5L23_001301</name>
</gene>
<evidence type="ECO:0000256" key="1">
    <source>
        <dbReference type="ARBA" id="ARBA00022491"/>
    </source>
</evidence>
<dbReference type="InterPro" id="IPR021153">
    <property type="entry name" value="HrcA_C"/>
</dbReference>
<dbReference type="HAMAP" id="MF_00081">
    <property type="entry name" value="HrcA"/>
    <property type="match status" value="1"/>
</dbReference>
<dbReference type="AlphaFoldDB" id="A0A4R5N7J4"/>
<dbReference type="PANTHER" id="PTHR34824:SF1">
    <property type="entry name" value="HEAT-INDUCIBLE TRANSCRIPTION REPRESSOR HRCA"/>
    <property type="match status" value="1"/>
</dbReference>
<organism evidence="8 9">
    <name type="scientific">Leuconostoc fallax</name>
    <dbReference type="NCBI Taxonomy" id="1251"/>
    <lineage>
        <taxon>Bacteria</taxon>
        <taxon>Bacillati</taxon>
        <taxon>Bacillota</taxon>
        <taxon>Bacilli</taxon>
        <taxon>Lactobacillales</taxon>
        <taxon>Lactobacillaceae</taxon>
        <taxon>Leuconostoc</taxon>
    </lineage>
</organism>
<keyword evidence="3 5" id="KW-0346">Stress response</keyword>
<dbReference type="InterPro" id="IPR036390">
    <property type="entry name" value="WH_DNA-bd_sf"/>
</dbReference>
<dbReference type="GO" id="GO:0045892">
    <property type="term" value="P:negative regulation of DNA-templated transcription"/>
    <property type="evidence" value="ECO:0007669"/>
    <property type="project" value="UniProtKB-UniRule"/>
</dbReference>
<keyword evidence="9" id="KW-1185">Reference proteome</keyword>
<dbReference type="Proteomes" id="UP000295681">
    <property type="component" value="Unassembled WGS sequence"/>
</dbReference>
<keyword evidence="4 5" id="KW-0804">Transcription</keyword>
<dbReference type="SUPFAM" id="SSF46785">
    <property type="entry name" value="Winged helix' DNA-binding domain"/>
    <property type="match status" value="1"/>
</dbReference>
<dbReference type="SUPFAM" id="SSF55781">
    <property type="entry name" value="GAF domain-like"/>
    <property type="match status" value="1"/>
</dbReference>
<dbReference type="Gene3D" id="1.10.10.10">
    <property type="entry name" value="Winged helix-like DNA-binding domain superfamily/Winged helix DNA-binding domain"/>
    <property type="match status" value="1"/>
</dbReference>
<dbReference type="GO" id="GO:0003677">
    <property type="term" value="F:DNA binding"/>
    <property type="evidence" value="ECO:0007669"/>
    <property type="project" value="InterPro"/>
</dbReference>
<dbReference type="PANTHER" id="PTHR34824">
    <property type="entry name" value="HEAT-INDUCIBLE TRANSCRIPTION REPRESSOR HRCA"/>
    <property type="match status" value="1"/>
</dbReference>
<evidence type="ECO:0000256" key="5">
    <source>
        <dbReference type="HAMAP-Rule" id="MF_00081"/>
    </source>
</evidence>
<dbReference type="Gene3D" id="3.30.450.40">
    <property type="match status" value="1"/>
</dbReference>